<keyword evidence="6" id="KW-0378">Hydrolase</keyword>
<dbReference type="RefSeq" id="WP_096239071.1">
    <property type="nucleotide sequence ID" value="NZ_LT907978.1"/>
</dbReference>
<keyword evidence="7" id="KW-1185">Reference proteome</keyword>
<dbReference type="KEGG" id="ehl:EHLA_0332"/>
<dbReference type="Gene3D" id="2.60.40.1180">
    <property type="entry name" value="Golgi alpha-mannosidase II"/>
    <property type="match status" value="1"/>
</dbReference>
<comment type="function">
    <text evidence="1">Catalyzes the formation of the alpha-1,6-glucosidic linkages in glycogen by scission of a 1,4-alpha-linked oligosaccharide from growing alpha-1,4-glucan chains and the subsequent attachment of the oligosaccharide to the alpha-1,6 position.</text>
</comment>
<protein>
    <submittedName>
        <fullName evidence="6">1,4-alpha-glucan branching enzyme</fullName>
        <ecNumber evidence="6">2.4.1.18</ecNumber>
        <ecNumber evidence="6">3.2.1.-</ecNumber>
    </submittedName>
</protein>
<dbReference type="InterPro" id="IPR044143">
    <property type="entry name" value="GlgB_N_E_set_prok"/>
</dbReference>
<name>A0A285PP94_9FIRM</name>
<keyword evidence="6" id="KW-0326">Glycosidase</keyword>
<accession>A0A285PP94</accession>
<dbReference type="EMBL" id="LT907978">
    <property type="protein sequence ID" value="SOB71097.1"/>
    <property type="molecule type" value="Genomic_DNA"/>
</dbReference>
<evidence type="ECO:0000313" key="7">
    <source>
        <dbReference type="Proteomes" id="UP000217549"/>
    </source>
</evidence>
<dbReference type="Gene3D" id="3.20.20.80">
    <property type="entry name" value="Glycosidases"/>
    <property type="match status" value="2"/>
</dbReference>
<dbReference type="PANTHER" id="PTHR43651">
    <property type="entry name" value="1,4-ALPHA-GLUCAN-BRANCHING ENZYME"/>
    <property type="match status" value="1"/>
</dbReference>
<dbReference type="SUPFAM" id="SSF81296">
    <property type="entry name" value="E set domains"/>
    <property type="match status" value="2"/>
</dbReference>
<dbReference type="STRING" id="39488.ERS852450_01061"/>
<dbReference type="GO" id="GO:0005829">
    <property type="term" value="C:cytosol"/>
    <property type="evidence" value="ECO:0007669"/>
    <property type="project" value="TreeGrafter"/>
</dbReference>
<dbReference type="EC" id="2.4.1.18" evidence="6"/>
<dbReference type="Pfam" id="PF02922">
    <property type="entry name" value="CBM_48"/>
    <property type="match status" value="1"/>
</dbReference>
<dbReference type="InterPro" id="IPR054169">
    <property type="entry name" value="GlgB_N"/>
</dbReference>
<dbReference type="PIRSF" id="PIRSF000463">
    <property type="entry name" value="GlgB"/>
    <property type="match status" value="1"/>
</dbReference>
<dbReference type="SUPFAM" id="SSF51445">
    <property type="entry name" value="(Trans)glycosidases"/>
    <property type="match status" value="1"/>
</dbReference>
<dbReference type="InterPro" id="IPR014756">
    <property type="entry name" value="Ig_E-set"/>
</dbReference>
<dbReference type="Pfam" id="PF02806">
    <property type="entry name" value="Alpha-amylase_C"/>
    <property type="match status" value="1"/>
</dbReference>
<dbReference type="GO" id="GO:0005978">
    <property type="term" value="P:glycogen biosynthetic process"/>
    <property type="evidence" value="ECO:0007669"/>
    <property type="project" value="InterPro"/>
</dbReference>
<proteinExistence type="predicted"/>
<dbReference type="FunFam" id="2.60.40.1180:FF:000002">
    <property type="entry name" value="1,4-alpha-glucan branching enzyme GlgB"/>
    <property type="match status" value="1"/>
</dbReference>
<evidence type="ECO:0000313" key="6">
    <source>
        <dbReference type="EMBL" id="SOB71097.1"/>
    </source>
</evidence>
<feature type="domain" description="Glycoside hydrolase family 13 N-terminal" evidence="4">
    <location>
        <begin position="126"/>
        <end position="209"/>
    </location>
</feature>
<evidence type="ECO:0000259" key="5">
    <source>
        <dbReference type="Pfam" id="PF22019"/>
    </source>
</evidence>
<dbReference type="InterPro" id="IPR006048">
    <property type="entry name" value="A-amylase/branching_C"/>
</dbReference>
<dbReference type="Gene3D" id="2.60.40.10">
    <property type="entry name" value="Immunoglobulins"/>
    <property type="match status" value="2"/>
</dbReference>
<dbReference type="InterPro" id="IPR037439">
    <property type="entry name" value="Branching_enzy"/>
</dbReference>
<dbReference type="EC" id="3.2.1.-" evidence="6"/>
<dbReference type="InterPro" id="IPR004193">
    <property type="entry name" value="Glyco_hydro_13_N"/>
</dbReference>
<sequence length="638" mass="74388">MRYEISEVIKKDQVMELVFGNCSKPKDLLGRHFIMEGQVISAYHPDAVKMEVISEDGKHYPMDTVERQPVFSLFLPHKRPFYYQIHMTFHDGNTYICNDPYSYEGLITEEEEKMFSKGIWTEVYHKMGCHKVKLGDTEGMYFAVWVPGAKRVSVVGDFNFWNGMLYPMHKMENSDIFELFIPGLSCGQFYKFEVKNAQGEITQMVDPYAVMNEEKESGASRMFDLKRFHWEDMRWLSERYRGNVLKRPMSVCEVRISELDSPDEKVQETVQDMGHTHILLRGTSEGEKFGAHKGFFEPAFYGNTPDTMRFFVNRSHKRNIGVLLEISPEYLRRAVDLFEKKNPQALNYLLANVLFWIREYHIDGFVFRGLREGAADFLTKAKEIIKKEDSNILFIGEQTTDKNLKSFFDFEWNLEIKAGVDKYLKADIHNRKKEYFQLSQPLMNGDFSHALLLLNKEISIEKNNLFKDSFIDKKASCDYDKLTGVRMSYGYLMGVPGRKAWDLHSHENISSQEYVKSLLRIYQEYPALYEYDPMRAPFEWINGMDAESFVLSFIRKSPSGRDNLLFVCNFSEEEKKHYRVGVPKNGKYTLISNSDAVEFGGEGRGEHQEVKAVSECWDLRPYSIEISVPPLATLIFKF</sequence>
<dbReference type="GO" id="GO:0003844">
    <property type="term" value="F:1,4-alpha-glucan branching enzyme activity"/>
    <property type="evidence" value="ECO:0007669"/>
    <property type="project" value="UniProtKB-EC"/>
</dbReference>
<dbReference type="AlphaFoldDB" id="A0A285PP94"/>
<organism evidence="6 7">
    <name type="scientific">Anaerobutyricum hallii</name>
    <dbReference type="NCBI Taxonomy" id="39488"/>
    <lineage>
        <taxon>Bacteria</taxon>
        <taxon>Bacillati</taxon>
        <taxon>Bacillota</taxon>
        <taxon>Clostridia</taxon>
        <taxon>Lachnospirales</taxon>
        <taxon>Lachnospiraceae</taxon>
        <taxon>Anaerobutyricum</taxon>
    </lineage>
</organism>
<feature type="domain" description="1,4-alpha-glucan branching enzyme GlgB N-terminal" evidence="5">
    <location>
        <begin position="11"/>
        <end position="101"/>
    </location>
</feature>
<dbReference type="SUPFAM" id="SSF51011">
    <property type="entry name" value="Glycosyl hydrolase domain"/>
    <property type="match status" value="1"/>
</dbReference>
<dbReference type="InterPro" id="IPR013783">
    <property type="entry name" value="Ig-like_fold"/>
</dbReference>
<gene>
    <name evidence="6" type="ORF">EHLA_0332</name>
</gene>
<reference evidence="7" key="1">
    <citation type="submission" date="2017-09" db="EMBL/GenBank/DDBJ databases">
        <authorList>
            <person name="Shetty A S."/>
        </authorList>
    </citation>
    <scope>NUCLEOTIDE SEQUENCE [LARGE SCALE GENOMIC DNA]</scope>
</reference>
<dbReference type="Proteomes" id="UP000217549">
    <property type="component" value="Chromosome I"/>
</dbReference>
<evidence type="ECO:0000256" key="2">
    <source>
        <dbReference type="ARBA" id="ARBA00022676"/>
    </source>
</evidence>
<evidence type="ECO:0000259" key="3">
    <source>
        <dbReference type="Pfam" id="PF02806"/>
    </source>
</evidence>
<evidence type="ECO:0000259" key="4">
    <source>
        <dbReference type="Pfam" id="PF02922"/>
    </source>
</evidence>
<dbReference type="PANTHER" id="PTHR43651:SF3">
    <property type="entry name" value="1,4-ALPHA-GLUCAN-BRANCHING ENZYME"/>
    <property type="match status" value="1"/>
</dbReference>
<dbReference type="InterPro" id="IPR013780">
    <property type="entry name" value="Glyco_hydro_b"/>
</dbReference>
<keyword evidence="2 6" id="KW-0328">Glycosyltransferase</keyword>
<dbReference type="InterPro" id="IPR017853">
    <property type="entry name" value="GH"/>
</dbReference>
<dbReference type="CDD" id="cd02855">
    <property type="entry name" value="E_set_GBE_prok_N"/>
    <property type="match status" value="1"/>
</dbReference>
<dbReference type="GO" id="GO:0043169">
    <property type="term" value="F:cation binding"/>
    <property type="evidence" value="ECO:0007669"/>
    <property type="project" value="InterPro"/>
</dbReference>
<evidence type="ECO:0000256" key="1">
    <source>
        <dbReference type="ARBA" id="ARBA00002953"/>
    </source>
</evidence>
<keyword evidence="6" id="KW-0808">Transferase</keyword>
<dbReference type="GO" id="GO:0004553">
    <property type="term" value="F:hydrolase activity, hydrolyzing O-glycosyl compounds"/>
    <property type="evidence" value="ECO:0007669"/>
    <property type="project" value="InterPro"/>
</dbReference>
<dbReference type="Pfam" id="PF22019">
    <property type="entry name" value="GlgB_N"/>
    <property type="match status" value="1"/>
</dbReference>
<feature type="domain" description="Alpha-amylase/branching enzyme C-terminal all beta" evidence="3">
    <location>
        <begin position="540"/>
        <end position="637"/>
    </location>
</feature>